<dbReference type="EMBL" id="JAEUAK010000001">
    <property type="protein sequence ID" value="MBW9051419.1"/>
    <property type="molecule type" value="Genomic_DNA"/>
</dbReference>
<protein>
    <submittedName>
        <fullName evidence="4">EAL domain-containing protein</fullName>
    </submittedName>
</protein>
<reference evidence="4 5" key="1">
    <citation type="journal article" date="2021" name="MBio">
        <title>Poor Competitiveness of Bradyrhizobium in Pigeon Pea Root Colonization in Indian Soils.</title>
        <authorList>
            <person name="Chalasani D."/>
            <person name="Basu A."/>
            <person name="Pullabhotla S.V.S.R.N."/>
            <person name="Jorrin B."/>
            <person name="Neal A.L."/>
            <person name="Poole P.S."/>
            <person name="Podile A.R."/>
            <person name="Tkacz A."/>
        </authorList>
    </citation>
    <scope>NUCLEOTIDE SEQUENCE [LARGE SCALE GENOMIC DNA]</scope>
    <source>
        <strain evidence="4 5">HU56</strain>
    </source>
</reference>
<dbReference type="InterPro" id="IPR007892">
    <property type="entry name" value="CHASE4"/>
</dbReference>
<proteinExistence type="predicted"/>
<dbReference type="PANTHER" id="PTHR44757">
    <property type="entry name" value="DIGUANYLATE CYCLASE DGCP"/>
    <property type="match status" value="1"/>
</dbReference>
<evidence type="ECO:0000313" key="4">
    <source>
        <dbReference type="EMBL" id="MBW9051419.1"/>
    </source>
</evidence>
<keyword evidence="5" id="KW-1185">Reference proteome</keyword>
<dbReference type="InterPro" id="IPR043128">
    <property type="entry name" value="Rev_trsase/Diguanyl_cyclase"/>
</dbReference>
<organism evidence="4 5">
    <name type="scientific">Rhizobium mesosinicum</name>
    <dbReference type="NCBI Taxonomy" id="335017"/>
    <lineage>
        <taxon>Bacteria</taxon>
        <taxon>Pseudomonadati</taxon>
        <taxon>Pseudomonadota</taxon>
        <taxon>Alphaproteobacteria</taxon>
        <taxon>Hyphomicrobiales</taxon>
        <taxon>Rhizobiaceae</taxon>
        <taxon>Rhizobium/Agrobacterium group</taxon>
        <taxon>Rhizobium</taxon>
    </lineage>
</organism>
<comment type="caution">
    <text evidence="4">The sequence shown here is derived from an EMBL/GenBank/DDBJ whole genome shotgun (WGS) entry which is preliminary data.</text>
</comment>
<dbReference type="CDD" id="cd01948">
    <property type="entry name" value="EAL"/>
    <property type="match status" value="1"/>
</dbReference>
<keyword evidence="1" id="KW-1133">Transmembrane helix</keyword>
<dbReference type="InterPro" id="IPR001633">
    <property type="entry name" value="EAL_dom"/>
</dbReference>
<gene>
    <name evidence="4" type="ORF">JNB85_03195</name>
</gene>
<dbReference type="CDD" id="cd01949">
    <property type="entry name" value="GGDEF"/>
    <property type="match status" value="1"/>
</dbReference>
<keyword evidence="1" id="KW-0472">Membrane</keyword>
<dbReference type="InterPro" id="IPR000160">
    <property type="entry name" value="GGDEF_dom"/>
</dbReference>
<feature type="domain" description="GGDEF" evidence="3">
    <location>
        <begin position="349"/>
        <end position="485"/>
    </location>
</feature>
<dbReference type="PANTHER" id="PTHR44757:SF4">
    <property type="entry name" value="DIGUANYLATE CYCLASE DGCE-RELATED"/>
    <property type="match status" value="1"/>
</dbReference>
<dbReference type="Gene3D" id="3.20.20.450">
    <property type="entry name" value="EAL domain"/>
    <property type="match status" value="1"/>
</dbReference>
<dbReference type="InterPro" id="IPR052155">
    <property type="entry name" value="Biofilm_reg_signaling"/>
</dbReference>
<sequence length="768" mass="82756">MPADPSLRIVPHRSTRTSSGSILVLLAISGLAILGLVFLAAIWAGKESDAAALDRQRQLVNSRLLDQVRRVSQDIQLMGAGYASLLLADSAAASGKSERAGATSAATFGKIATTVFGYNAAFLVTPAGELALQSDPETKRRFKWVRPLLQPMIQDLEAKQHGAPQGPSSDPEPSRVELMRLEGRPSVAGVVSVTGSSKADPQDGNGGNRLYLVAFRFLDGVTLDTLSREQGLAGARYARTADQEQNEVAFQIEATATGEPIGFIIWRPDLPGSRVIGRLVPVLSVAGLVIAGLFFALMGRLRGSLRELSASEHHARHLSLHDVLTGLPNRALFAARFEQCLAAMKSPGKRSVLALVDLDKFKDVNDIHGHAAGDELLRCAVDRMNALIESRDTLARLGGDEFALLLPDARDGNDSHILLCNAIIEALSKPFQLRGGDVVVRIGCSIGIAPFDDAAEATSEILRRADVALYEAKTNGRGRLIEYDPLLDHRVEARENLKNDLRLVLEGPTHLPGREKSASSGDPGHLEVFFQGVHRGDAHGRLSGAEALLRWRHPTHGLLSPDKFIPIAEEAGMIDQLGQWVLRNAAKAAATWPADMSVAVNVSPSQIRHRDFDRHVLSILAQTGLPPSRLELELTEAALFNIDETAQGTLGRLRSRGIRIALDDFGTGFSSLSHLIQFNIDRIKIDRSFVRLLGTQAEGAAIVSAILGLSRTLGKATTAEGVETEGQRDFLVAAGCNDLQGFLFSRPMPLSDFLSSMHATEAPSQAIR</sequence>
<dbReference type="Pfam" id="PF00563">
    <property type="entry name" value="EAL"/>
    <property type="match status" value="1"/>
</dbReference>
<dbReference type="PROSITE" id="PS50883">
    <property type="entry name" value="EAL"/>
    <property type="match status" value="1"/>
</dbReference>
<feature type="domain" description="EAL" evidence="2">
    <location>
        <begin position="508"/>
        <end position="761"/>
    </location>
</feature>
<feature type="transmembrane region" description="Helical" evidence="1">
    <location>
        <begin position="275"/>
        <end position="298"/>
    </location>
</feature>
<dbReference type="Gene3D" id="3.30.70.270">
    <property type="match status" value="1"/>
</dbReference>
<accession>A0ABS7GNB2</accession>
<dbReference type="SMART" id="SM00267">
    <property type="entry name" value="GGDEF"/>
    <property type="match status" value="1"/>
</dbReference>
<dbReference type="InterPro" id="IPR029787">
    <property type="entry name" value="Nucleotide_cyclase"/>
</dbReference>
<dbReference type="NCBIfam" id="TIGR00254">
    <property type="entry name" value="GGDEF"/>
    <property type="match status" value="1"/>
</dbReference>
<dbReference type="InterPro" id="IPR035919">
    <property type="entry name" value="EAL_sf"/>
</dbReference>
<dbReference type="PROSITE" id="PS50887">
    <property type="entry name" value="GGDEF"/>
    <property type="match status" value="1"/>
</dbReference>
<evidence type="ECO:0000259" key="2">
    <source>
        <dbReference type="PROSITE" id="PS50883"/>
    </source>
</evidence>
<name>A0ABS7GNB2_9HYPH</name>
<evidence type="ECO:0000313" key="5">
    <source>
        <dbReference type="Proteomes" id="UP000717752"/>
    </source>
</evidence>
<evidence type="ECO:0000256" key="1">
    <source>
        <dbReference type="SAM" id="Phobius"/>
    </source>
</evidence>
<feature type="transmembrane region" description="Helical" evidence="1">
    <location>
        <begin position="20"/>
        <end position="45"/>
    </location>
</feature>
<dbReference type="SMART" id="SM00052">
    <property type="entry name" value="EAL"/>
    <property type="match status" value="1"/>
</dbReference>
<dbReference type="Proteomes" id="UP000717752">
    <property type="component" value="Unassembled WGS sequence"/>
</dbReference>
<dbReference type="SUPFAM" id="SSF141868">
    <property type="entry name" value="EAL domain-like"/>
    <property type="match status" value="1"/>
</dbReference>
<dbReference type="Pfam" id="PF00990">
    <property type="entry name" value="GGDEF"/>
    <property type="match status" value="1"/>
</dbReference>
<dbReference type="Pfam" id="PF05228">
    <property type="entry name" value="CHASE4"/>
    <property type="match status" value="1"/>
</dbReference>
<dbReference type="SUPFAM" id="SSF55073">
    <property type="entry name" value="Nucleotide cyclase"/>
    <property type="match status" value="1"/>
</dbReference>
<keyword evidence="1" id="KW-0812">Transmembrane</keyword>
<evidence type="ECO:0000259" key="3">
    <source>
        <dbReference type="PROSITE" id="PS50887"/>
    </source>
</evidence>